<dbReference type="Proteomes" id="UP000214975">
    <property type="component" value="Chromosome"/>
</dbReference>
<comment type="similarity">
    <text evidence="2">Belongs to the 'phage' integrase family.</text>
</comment>
<dbReference type="Pfam" id="PF14659">
    <property type="entry name" value="Phage_int_SAM_3"/>
    <property type="match status" value="1"/>
</dbReference>
<dbReference type="GO" id="GO:0015074">
    <property type="term" value="P:DNA integration"/>
    <property type="evidence" value="ECO:0007669"/>
    <property type="project" value="UniProtKB-KW"/>
</dbReference>
<dbReference type="GO" id="GO:0006310">
    <property type="term" value="P:DNA recombination"/>
    <property type="evidence" value="ECO:0007669"/>
    <property type="project" value="UniProtKB-KW"/>
</dbReference>
<dbReference type="SUPFAM" id="SSF56349">
    <property type="entry name" value="DNA breaking-rejoining enzymes"/>
    <property type="match status" value="1"/>
</dbReference>
<dbReference type="InterPro" id="IPR011010">
    <property type="entry name" value="DNA_brk_join_enz"/>
</dbReference>
<dbReference type="CDD" id="cd01189">
    <property type="entry name" value="INT_ICEBs1_C_like"/>
    <property type="match status" value="1"/>
</dbReference>
<dbReference type="PROSITE" id="PS51900">
    <property type="entry name" value="CB"/>
    <property type="match status" value="1"/>
</dbReference>
<comment type="function">
    <text evidence="1">Site-specific tyrosine recombinase, which acts by catalyzing the cutting and rejoining of the recombining DNA molecules.</text>
</comment>
<name>A0A223HZV1_THETR</name>
<dbReference type="PANTHER" id="PTHR30349">
    <property type="entry name" value="PHAGE INTEGRASE-RELATED"/>
    <property type="match status" value="1"/>
</dbReference>
<evidence type="ECO:0000256" key="1">
    <source>
        <dbReference type="ARBA" id="ARBA00003283"/>
    </source>
</evidence>
<dbReference type="EMBL" id="CP016893">
    <property type="protein sequence ID" value="AST57969.1"/>
    <property type="molecule type" value="Genomic_DNA"/>
</dbReference>
<protein>
    <submittedName>
        <fullName evidence="6">Integrase family protein</fullName>
    </submittedName>
</protein>
<evidence type="ECO:0000313" key="7">
    <source>
        <dbReference type="Proteomes" id="UP000214975"/>
    </source>
</evidence>
<evidence type="ECO:0000313" key="6">
    <source>
        <dbReference type="EMBL" id="AST57969.1"/>
    </source>
</evidence>
<dbReference type="InterPro" id="IPR010998">
    <property type="entry name" value="Integrase_recombinase_N"/>
</dbReference>
<keyword evidence="5" id="KW-0233">DNA recombination</keyword>
<dbReference type="InterPro" id="IPR013762">
    <property type="entry name" value="Integrase-like_cat_sf"/>
</dbReference>
<dbReference type="AlphaFoldDB" id="A0A223HZV1"/>
<dbReference type="InterPro" id="IPR002104">
    <property type="entry name" value="Integrase_catalytic"/>
</dbReference>
<dbReference type="GO" id="GO:0003677">
    <property type="term" value="F:DNA binding"/>
    <property type="evidence" value="ECO:0007669"/>
    <property type="project" value="UniProtKB-UniRule"/>
</dbReference>
<dbReference type="Gene3D" id="1.10.150.130">
    <property type="match status" value="1"/>
</dbReference>
<dbReference type="PROSITE" id="PS51898">
    <property type="entry name" value="TYR_RECOMBINASE"/>
    <property type="match status" value="1"/>
</dbReference>
<keyword evidence="3" id="KW-0229">DNA integration</keyword>
<gene>
    <name evidence="6" type="ORF">Thert_02017</name>
</gene>
<proteinExistence type="inferred from homology"/>
<dbReference type="RefSeq" id="WP_094397472.1">
    <property type="nucleotide sequence ID" value="NZ_CP016893.1"/>
</dbReference>
<dbReference type="Gene3D" id="1.10.443.10">
    <property type="entry name" value="Intergrase catalytic core"/>
    <property type="match status" value="1"/>
</dbReference>
<dbReference type="InterPro" id="IPR004107">
    <property type="entry name" value="Integrase_SAM-like_N"/>
</dbReference>
<reference evidence="6 7" key="1">
    <citation type="submission" date="2016-08" db="EMBL/GenBank/DDBJ databases">
        <title>A novel genetic cassette of butanologenic Thermoanaerobacterium thermosaccharolyticum that directly convert cellulose to butanol.</title>
        <authorList>
            <person name="Li T."/>
            <person name="He J."/>
        </authorList>
    </citation>
    <scope>NUCLEOTIDE SEQUENCE [LARGE SCALE GENOMIC DNA]</scope>
    <source>
        <strain evidence="6 7">TG57</strain>
    </source>
</reference>
<sequence>MARQKGQRGQIIDKGNGTYLVRVCIGVNDRGIPQYHNKTIHGKKGDAQKYLTQKLRELDTGEFIKEDKILLKDYLDKWIEIKKPSIALKTYDSYKKVIEIYIKPYIGNYVISKLTPMIIQDMYNKMTENGLKSRIVIYAHTILKQALDQAIKWQMLNRNPCDGLTLPKRTQEEMKVLTPEQAKKFLEACVYNRFGVLFELLLTSGMRPSEALGLKWDDVDWKNDRIIIQRTLSQVGKTWELKEPKTKHGRRTIPLPPEIMKDLKEHRKNQLEEKLMAKETLNYDEDKNKFEPEEWEEKLKNPEVYIDYGLVFATETGKPLDLTNINHRYFKPLLKETGLPDIRLYDLRHTCATLLLMAGENPKVVSERLGHANVAITLDIYSHVLPDMQESATKKLKDILF</sequence>
<dbReference type="InterPro" id="IPR050090">
    <property type="entry name" value="Tyrosine_recombinase_XerCD"/>
</dbReference>
<dbReference type="Pfam" id="PF00589">
    <property type="entry name" value="Phage_integrase"/>
    <property type="match status" value="1"/>
</dbReference>
<evidence type="ECO:0000256" key="5">
    <source>
        <dbReference type="ARBA" id="ARBA00023172"/>
    </source>
</evidence>
<organism evidence="6 7">
    <name type="scientific">Thermoanaerobacterium thermosaccharolyticum</name>
    <name type="common">Clostridium thermosaccharolyticum</name>
    <dbReference type="NCBI Taxonomy" id="1517"/>
    <lineage>
        <taxon>Bacteria</taxon>
        <taxon>Bacillati</taxon>
        <taxon>Bacillota</taxon>
        <taxon>Clostridia</taxon>
        <taxon>Thermoanaerobacterales</taxon>
        <taxon>Thermoanaerobacteraceae</taxon>
        <taxon>Thermoanaerobacterium</taxon>
    </lineage>
</organism>
<keyword evidence="4" id="KW-0238">DNA-binding</keyword>
<evidence type="ECO:0000256" key="4">
    <source>
        <dbReference type="ARBA" id="ARBA00023125"/>
    </source>
</evidence>
<evidence type="ECO:0000256" key="3">
    <source>
        <dbReference type="ARBA" id="ARBA00022908"/>
    </source>
</evidence>
<evidence type="ECO:0000256" key="2">
    <source>
        <dbReference type="ARBA" id="ARBA00008857"/>
    </source>
</evidence>
<accession>A0A223HZV1</accession>
<dbReference type="PANTHER" id="PTHR30349:SF64">
    <property type="entry name" value="PROPHAGE INTEGRASE INTD-RELATED"/>
    <property type="match status" value="1"/>
</dbReference>
<dbReference type="InterPro" id="IPR044068">
    <property type="entry name" value="CB"/>
</dbReference>